<protein>
    <submittedName>
        <fullName evidence="1">Uncharacterized protein</fullName>
    </submittedName>
</protein>
<dbReference type="EMBL" id="BDIP01000710">
    <property type="protein sequence ID" value="GIQ82480.1"/>
    <property type="molecule type" value="Genomic_DNA"/>
</dbReference>
<dbReference type="Proteomes" id="UP000265618">
    <property type="component" value="Unassembled WGS sequence"/>
</dbReference>
<evidence type="ECO:0000313" key="1">
    <source>
        <dbReference type="EMBL" id="GIQ82480.1"/>
    </source>
</evidence>
<proteinExistence type="predicted"/>
<keyword evidence="2" id="KW-1185">Reference proteome</keyword>
<comment type="caution">
    <text evidence="1">The sequence shown here is derived from an EMBL/GenBank/DDBJ whole genome shotgun (WGS) entry which is preliminary data.</text>
</comment>
<dbReference type="CDD" id="cd21075">
    <property type="entry name" value="DBD_XPA-like"/>
    <property type="match status" value="1"/>
</dbReference>
<reference evidence="1 2" key="1">
    <citation type="journal article" date="2018" name="PLoS ONE">
        <title>The draft genome of Kipferlia bialata reveals reductive genome evolution in fornicate parasites.</title>
        <authorList>
            <person name="Tanifuji G."/>
            <person name="Takabayashi S."/>
            <person name="Kume K."/>
            <person name="Takagi M."/>
            <person name="Nakayama T."/>
            <person name="Kamikawa R."/>
            <person name="Inagaki Y."/>
            <person name="Hashimoto T."/>
        </authorList>
    </citation>
    <scope>NUCLEOTIDE SEQUENCE [LARGE SCALE GENOMIC DNA]</scope>
    <source>
        <strain evidence="1">NY0173</strain>
    </source>
</reference>
<dbReference type="AlphaFoldDB" id="A0A9K3CUR2"/>
<organism evidence="1 2">
    <name type="scientific">Kipferlia bialata</name>
    <dbReference type="NCBI Taxonomy" id="797122"/>
    <lineage>
        <taxon>Eukaryota</taxon>
        <taxon>Metamonada</taxon>
        <taxon>Carpediemonas-like organisms</taxon>
        <taxon>Kipferlia</taxon>
    </lineage>
</organism>
<evidence type="ECO:0000313" key="2">
    <source>
        <dbReference type="Proteomes" id="UP000265618"/>
    </source>
</evidence>
<name>A0A9K3CUR2_9EUKA</name>
<gene>
    <name evidence="1" type="ORF">KIPB_003629</name>
</gene>
<dbReference type="OrthoDB" id="2960909at2759"/>
<sequence length="195" mass="21301">MARTKGTVQTPGVYKDPINKATAKRKYAVTDTDLKRLESIKIGRNVCFQESDVLAAALRKHGGKAGLERAQQSALLSGTSIGGMTVEQHRRRLGDAVKGQIEVEKYCIAARCHCTVDCDIEVFKALVVPNADTVLPSTFDTTSPVVVASVTGNAHYIFGSTKLSGGTMYGSWSANRMELVFIPSEKKMRIWWTMS</sequence>
<accession>A0A9K3CUR2</accession>